<dbReference type="RefSeq" id="WP_062438759.1">
    <property type="nucleotide sequence ID" value="NZ_BMCJ01000007.1"/>
</dbReference>
<dbReference type="PROSITE" id="PS51462">
    <property type="entry name" value="NUDIX"/>
    <property type="match status" value="1"/>
</dbReference>
<dbReference type="InterPro" id="IPR015797">
    <property type="entry name" value="NUDIX_hydrolase-like_dom_sf"/>
</dbReference>
<evidence type="ECO:0000313" key="3">
    <source>
        <dbReference type="Proteomes" id="UP000619534"/>
    </source>
</evidence>
<evidence type="ECO:0000313" key="2">
    <source>
        <dbReference type="EMBL" id="GGD00606.1"/>
    </source>
</evidence>
<keyword evidence="3" id="KW-1185">Reference proteome</keyword>
<comment type="caution">
    <text evidence="2">The sequence shown here is derived from an EMBL/GenBank/DDBJ whole genome shotgun (WGS) entry which is preliminary data.</text>
</comment>
<dbReference type="SUPFAM" id="SSF55811">
    <property type="entry name" value="Nudix"/>
    <property type="match status" value="1"/>
</dbReference>
<dbReference type="InterPro" id="IPR000086">
    <property type="entry name" value="NUDIX_hydrolase_dom"/>
</dbReference>
<reference evidence="3" key="1">
    <citation type="journal article" date="2019" name="Int. J. Syst. Evol. Microbiol.">
        <title>The Global Catalogue of Microorganisms (GCM) 10K type strain sequencing project: providing services to taxonomists for standard genome sequencing and annotation.</title>
        <authorList>
            <consortium name="The Broad Institute Genomics Platform"/>
            <consortium name="The Broad Institute Genome Sequencing Center for Infectious Disease"/>
            <person name="Wu L."/>
            <person name="Ma J."/>
        </authorList>
    </citation>
    <scope>NUCLEOTIDE SEQUENCE [LARGE SCALE GENOMIC DNA]</scope>
    <source>
        <strain evidence="3">CCM 7282</strain>
    </source>
</reference>
<dbReference type="Proteomes" id="UP000619534">
    <property type="component" value="Unassembled WGS sequence"/>
</dbReference>
<dbReference type="CDD" id="cd04692">
    <property type="entry name" value="NUDIX_Hydrolase"/>
    <property type="match status" value="1"/>
</dbReference>
<name>A0ABQ1PPL5_9BACI</name>
<sequence>MAEQLTVFDRQGNEIGVEEREKVHTEGLWHHTFQCWFVEVIAGEPYIYFQHRSKDKKDFPDKLDITAAGHIGAEESIVEAGVREIVEELGIEVSASDLQYQGCFREEIHTGTMIDREFCHIFLYPLQKLPDFQVTEEVSDIMRLSLEGFEEILQGQSKNGRYLMSGLEKTISLDDFCPHSQGYFSFIIKATRKLFAF</sequence>
<gene>
    <name evidence="2" type="ORF">GCM10007216_34210</name>
</gene>
<feature type="domain" description="Nudix hydrolase" evidence="1">
    <location>
        <begin position="28"/>
        <end position="168"/>
    </location>
</feature>
<evidence type="ECO:0000259" key="1">
    <source>
        <dbReference type="PROSITE" id="PS51462"/>
    </source>
</evidence>
<protein>
    <submittedName>
        <fullName evidence="2">DNA mismatch repair protein MutT</fullName>
    </submittedName>
</protein>
<accession>A0ABQ1PPL5</accession>
<dbReference type="Pfam" id="PF00293">
    <property type="entry name" value="NUDIX"/>
    <property type="match status" value="1"/>
</dbReference>
<dbReference type="Gene3D" id="3.90.79.10">
    <property type="entry name" value="Nucleoside Triphosphate Pyrophosphohydrolase"/>
    <property type="match status" value="1"/>
</dbReference>
<dbReference type="PANTHER" id="PTHR10885:SF0">
    <property type="entry name" value="ISOPENTENYL-DIPHOSPHATE DELTA-ISOMERASE"/>
    <property type="match status" value="1"/>
</dbReference>
<dbReference type="PANTHER" id="PTHR10885">
    <property type="entry name" value="ISOPENTENYL-DIPHOSPHATE DELTA-ISOMERASE"/>
    <property type="match status" value="1"/>
</dbReference>
<dbReference type="EMBL" id="BMCJ01000007">
    <property type="protein sequence ID" value="GGD00606.1"/>
    <property type="molecule type" value="Genomic_DNA"/>
</dbReference>
<organism evidence="2 3">
    <name type="scientific">Thalassobacillus devorans</name>
    <dbReference type="NCBI Taxonomy" id="279813"/>
    <lineage>
        <taxon>Bacteria</taxon>
        <taxon>Bacillati</taxon>
        <taxon>Bacillota</taxon>
        <taxon>Bacilli</taxon>
        <taxon>Bacillales</taxon>
        <taxon>Bacillaceae</taxon>
        <taxon>Thalassobacillus</taxon>
    </lineage>
</organism>
<proteinExistence type="predicted"/>